<comment type="caution">
    <text evidence="4">The sequence shown here is derived from an EMBL/GenBank/DDBJ whole genome shotgun (WGS) entry which is preliminary data.</text>
</comment>
<evidence type="ECO:0000259" key="3">
    <source>
        <dbReference type="Pfam" id="PF00534"/>
    </source>
</evidence>
<name>A0A0R2JI62_9LACO</name>
<keyword evidence="5" id="KW-1185">Reference proteome</keyword>
<reference evidence="4 5" key="1">
    <citation type="journal article" date="2015" name="Genome Announc.">
        <title>Expanding the biotechnology potential of lactobacilli through comparative genomics of 213 strains and associated genera.</title>
        <authorList>
            <person name="Sun Z."/>
            <person name="Harris H.M."/>
            <person name="McCann A."/>
            <person name="Guo C."/>
            <person name="Argimon S."/>
            <person name="Zhang W."/>
            <person name="Yang X."/>
            <person name="Jeffery I.B."/>
            <person name="Cooney J.C."/>
            <person name="Kagawa T.F."/>
            <person name="Liu W."/>
            <person name="Song Y."/>
            <person name="Salvetti E."/>
            <person name="Wrobel A."/>
            <person name="Rasinkangas P."/>
            <person name="Parkhill J."/>
            <person name="Rea M.C."/>
            <person name="O'Sullivan O."/>
            <person name="Ritari J."/>
            <person name="Douillard F.P."/>
            <person name="Paul Ross R."/>
            <person name="Yang R."/>
            <person name="Briner A.E."/>
            <person name="Felis G.E."/>
            <person name="de Vos W.M."/>
            <person name="Barrangou R."/>
            <person name="Klaenhammer T.R."/>
            <person name="Caufield P.W."/>
            <person name="Cui Y."/>
            <person name="Zhang H."/>
            <person name="O'Toole P.W."/>
        </authorList>
    </citation>
    <scope>NUCLEOTIDE SEQUENCE [LARGE SCALE GENOMIC DNA]</scope>
    <source>
        <strain evidence="4 5">DSM 20014</strain>
    </source>
</reference>
<keyword evidence="2" id="KW-0808">Transferase</keyword>
<protein>
    <recommendedName>
        <fullName evidence="3">Glycosyl transferase family 1 domain-containing protein</fullName>
    </recommendedName>
</protein>
<feature type="domain" description="Glycosyl transferase family 1" evidence="3">
    <location>
        <begin position="313"/>
        <end position="468"/>
    </location>
</feature>
<accession>A0A0R2JI62</accession>
<dbReference type="PANTHER" id="PTHR12526:SF629">
    <property type="entry name" value="TEICHURONIC ACID BIOSYNTHESIS GLYCOSYLTRANSFERASE TUAH-RELATED"/>
    <property type="match status" value="1"/>
</dbReference>
<dbReference type="PATRIC" id="fig|1620.3.peg.488"/>
<dbReference type="PANTHER" id="PTHR12526">
    <property type="entry name" value="GLYCOSYLTRANSFERASE"/>
    <property type="match status" value="1"/>
</dbReference>
<evidence type="ECO:0000313" key="5">
    <source>
        <dbReference type="Proteomes" id="UP000051673"/>
    </source>
</evidence>
<dbReference type="OrthoDB" id="570545at2"/>
<dbReference type="GO" id="GO:0016757">
    <property type="term" value="F:glycosyltransferase activity"/>
    <property type="evidence" value="ECO:0007669"/>
    <property type="project" value="UniProtKB-KW"/>
</dbReference>
<dbReference type="Proteomes" id="UP000051673">
    <property type="component" value="Unassembled WGS sequence"/>
</dbReference>
<evidence type="ECO:0000256" key="1">
    <source>
        <dbReference type="ARBA" id="ARBA00022676"/>
    </source>
</evidence>
<dbReference type="Pfam" id="PF00534">
    <property type="entry name" value="Glycos_transf_1"/>
    <property type="match status" value="1"/>
</dbReference>
<dbReference type="SUPFAM" id="SSF53756">
    <property type="entry name" value="UDP-Glycosyltransferase/glycogen phosphorylase"/>
    <property type="match status" value="1"/>
</dbReference>
<evidence type="ECO:0000313" key="4">
    <source>
        <dbReference type="EMBL" id="KRN76971.1"/>
    </source>
</evidence>
<keyword evidence="1" id="KW-0328">Glycosyltransferase</keyword>
<dbReference type="RefSeq" id="WP_057787826.1">
    <property type="nucleotide sequence ID" value="NZ_JQCD01000024.1"/>
</dbReference>
<dbReference type="InterPro" id="IPR001296">
    <property type="entry name" value="Glyco_trans_1"/>
</dbReference>
<sequence length="488" mass="55832">MKKVYMLVHGIALGKGGMTSAMLVRSHYFYNHNIQGDLVTLDYNPDYPEIIATLKKNKMDERTNMINMFQYFDQDSLTGTINDNQTEDSYLQTLETYIKIPKDNTARFFDKDTGNYACYVRFEGNHIKIIDEMNNAKRSKRIHFINGLVSHIEYFNENNKKHYEVFFNAEGHPYLSRQCNAKTGTIGSCFVLSRNKHFANNIELSQYFLNDIVDDETSIICDGPGSFRKILGLENKNVKLFAVLHARHFENWADTKTFKPDLKFILDNADKIDGVITLTEGQKQDIQRDFNIQNIYTIPNFITLNSEPDHTYGSKVVGTISRFSKEKGFDRMLDVAKIVSDLDPTIQFHLYGSGNYLDPTAAKIKKLHLENSVTLKGYTSNPIKTLQDFDLVISASHYEGQGLSMIEAMEQKVPVVAFDIQYGPSDFINDQQNSYLIDDGDINAMAIQIVKALNTPDQLEKMGLQARKDITAMYNPDNIMSKWHNILN</sequence>
<evidence type="ECO:0000256" key="2">
    <source>
        <dbReference type="ARBA" id="ARBA00022679"/>
    </source>
</evidence>
<organism evidence="4 5">
    <name type="scientific">Weissella minor</name>
    <dbReference type="NCBI Taxonomy" id="1620"/>
    <lineage>
        <taxon>Bacteria</taxon>
        <taxon>Bacillati</taxon>
        <taxon>Bacillota</taxon>
        <taxon>Bacilli</taxon>
        <taxon>Lactobacillales</taxon>
        <taxon>Lactobacillaceae</taxon>
        <taxon>Weissella</taxon>
    </lineage>
</organism>
<gene>
    <name evidence="4" type="ORF">IV67_GL000483</name>
</gene>
<dbReference type="AlphaFoldDB" id="A0A0R2JI62"/>
<dbReference type="EMBL" id="JQCD01000024">
    <property type="protein sequence ID" value="KRN76971.1"/>
    <property type="molecule type" value="Genomic_DNA"/>
</dbReference>
<dbReference type="Gene3D" id="3.40.50.2000">
    <property type="entry name" value="Glycogen Phosphorylase B"/>
    <property type="match status" value="2"/>
</dbReference>
<proteinExistence type="predicted"/>
<dbReference type="STRING" id="1620.IV67_GL000483"/>